<dbReference type="Proteomes" id="UP000887564">
    <property type="component" value="Unplaced"/>
</dbReference>
<sequence>MTLQCIYKQSELFVREGPLDLDVIVKAVHDFMHEFRSRVDDCDAVKNSVHAMELCVQRLVAGARSSVCFHFHFHSQPSIYIGEWTLPSSYNTQCAFVSHYRIP</sequence>
<evidence type="ECO:0000313" key="1">
    <source>
        <dbReference type="Proteomes" id="UP000887564"/>
    </source>
</evidence>
<organism evidence="1 2">
    <name type="scientific">Parascaris equorum</name>
    <name type="common">Equine roundworm</name>
    <dbReference type="NCBI Taxonomy" id="6256"/>
    <lineage>
        <taxon>Eukaryota</taxon>
        <taxon>Metazoa</taxon>
        <taxon>Ecdysozoa</taxon>
        <taxon>Nematoda</taxon>
        <taxon>Chromadorea</taxon>
        <taxon>Rhabditida</taxon>
        <taxon>Spirurina</taxon>
        <taxon>Ascaridomorpha</taxon>
        <taxon>Ascaridoidea</taxon>
        <taxon>Ascarididae</taxon>
        <taxon>Parascaris</taxon>
    </lineage>
</organism>
<dbReference type="AlphaFoldDB" id="A0A914RDJ5"/>
<keyword evidence="1" id="KW-1185">Reference proteome</keyword>
<evidence type="ECO:0000313" key="2">
    <source>
        <dbReference type="WBParaSite" id="PEQ_0000456801-mRNA-1"/>
    </source>
</evidence>
<reference evidence="2" key="1">
    <citation type="submission" date="2022-11" db="UniProtKB">
        <authorList>
            <consortium name="WormBaseParasite"/>
        </authorList>
    </citation>
    <scope>IDENTIFICATION</scope>
</reference>
<protein>
    <submittedName>
        <fullName evidence="2">Uncharacterized protein</fullName>
    </submittedName>
</protein>
<dbReference type="WBParaSite" id="PEQ_0000456801-mRNA-1">
    <property type="protein sequence ID" value="PEQ_0000456801-mRNA-1"/>
    <property type="gene ID" value="PEQ_0000456801"/>
</dbReference>
<proteinExistence type="predicted"/>
<accession>A0A914RDJ5</accession>
<name>A0A914RDJ5_PAREQ</name>